<gene>
    <name evidence="2" type="ORF">CISIN_1g0380172mg</name>
</gene>
<evidence type="ECO:0000313" key="2">
    <source>
        <dbReference type="EMBL" id="KDO38219.1"/>
    </source>
</evidence>
<evidence type="ECO:0000313" key="3">
    <source>
        <dbReference type="Proteomes" id="UP000027120"/>
    </source>
</evidence>
<dbReference type="InterPro" id="IPR045529">
    <property type="entry name" value="DUF6469"/>
</dbReference>
<keyword evidence="3" id="KW-1185">Reference proteome</keyword>
<reference evidence="2 3" key="1">
    <citation type="submission" date="2014-04" db="EMBL/GenBank/DDBJ databases">
        <authorList>
            <consortium name="International Citrus Genome Consortium"/>
            <person name="Gmitter F."/>
            <person name="Chen C."/>
            <person name="Farmerie W."/>
            <person name="Harkins T."/>
            <person name="Desany B."/>
            <person name="Mohiuddin M."/>
            <person name="Kodira C."/>
            <person name="Borodovsky M."/>
            <person name="Lomsadze A."/>
            <person name="Burns P."/>
            <person name="Jenkins J."/>
            <person name="Prochnik S."/>
            <person name="Shu S."/>
            <person name="Chapman J."/>
            <person name="Pitluck S."/>
            <person name="Schmutz J."/>
            <person name="Rokhsar D."/>
        </authorList>
    </citation>
    <scope>NUCLEOTIDE SEQUENCE</scope>
</reference>
<dbReference type="AlphaFoldDB" id="A0A067D5I7"/>
<feature type="non-terminal residue" evidence="2">
    <location>
        <position position="1"/>
    </location>
</feature>
<dbReference type="STRING" id="2711.A0A067D5I7"/>
<accession>A0A067D5I7</accession>
<name>A0A067D5I7_CITSI</name>
<evidence type="ECO:0000259" key="1">
    <source>
        <dbReference type="Pfam" id="PF20073"/>
    </source>
</evidence>
<organism evidence="2 3">
    <name type="scientific">Citrus sinensis</name>
    <name type="common">Sweet orange</name>
    <name type="synonym">Citrus aurantium var. sinensis</name>
    <dbReference type="NCBI Taxonomy" id="2711"/>
    <lineage>
        <taxon>Eukaryota</taxon>
        <taxon>Viridiplantae</taxon>
        <taxon>Streptophyta</taxon>
        <taxon>Embryophyta</taxon>
        <taxon>Tracheophyta</taxon>
        <taxon>Spermatophyta</taxon>
        <taxon>Magnoliopsida</taxon>
        <taxon>eudicotyledons</taxon>
        <taxon>Gunneridae</taxon>
        <taxon>Pentapetalae</taxon>
        <taxon>rosids</taxon>
        <taxon>malvids</taxon>
        <taxon>Sapindales</taxon>
        <taxon>Rutaceae</taxon>
        <taxon>Aurantioideae</taxon>
        <taxon>Citrus</taxon>
    </lineage>
</organism>
<proteinExistence type="predicted"/>
<dbReference type="Proteomes" id="UP000027120">
    <property type="component" value="Unassembled WGS sequence"/>
</dbReference>
<dbReference type="Pfam" id="PF20073">
    <property type="entry name" value="DUF6469"/>
    <property type="match status" value="1"/>
</dbReference>
<feature type="domain" description="DUF6469" evidence="1">
    <location>
        <begin position="41"/>
        <end position="108"/>
    </location>
</feature>
<feature type="non-terminal residue" evidence="2">
    <location>
        <position position="108"/>
    </location>
</feature>
<sequence>VKQIPLSFQSVSQYFESFVFPLLEETRAQLFSSMEKVSKAPFAEVVALEDSKPYGAILYDVKVDCWRNRFSNPGKEPYKTLPGDILVLADAKPETASDLQRVGRMWTF</sequence>
<protein>
    <recommendedName>
        <fullName evidence="1">DUF6469 domain-containing protein</fullName>
    </recommendedName>
</protein>
<dbReference type="EMBL" id="KK788467">
    <property type="protein sequence ID" value="KDO38219.1"/>
    <property type="molecule type" value="Genomic_DNA"/>
</dbReference>